<evidence type="ECO:0000313" key="3">
    <source>
        <dbReference type="Proteomes" id="UP000292564"/>
    </source>
</evidence>
<accession>A0A4Q7ZT99</accession>
<dbReference type="InterPro" id="IPR036390">
    <property type="entry name" value="WH_DNA-bd_sf"/>
</dbReference>
<dbReference type="InterPro" id="IPR036388">
    <property type="entry name" value="WH-like_DNA-bd_sf"/>
</dbReference>
<dbReference type="InterPro" id="IPR018656">
    <property type="entry name" value="DUF2087"/>
</dbReference>
<dbReference type="AlphaFoldDB" id="A0A4Q7ZT99"/>
<comment type="caution">
    <text evidence="2">The sequence shown here is derived from an EMBL/GenBank/DDBJ whole genome shotgun (WGS) entry which is preliminary data.</text>
</comment>
<dbReference type="Proteomes" id="UP000292564">
    <property type="component" value="Unassembled WGS sequence"/>
</dbReference>
<keyword evidence="3" id="KW-1185">Reference proteome</keyword>
<dbReference type="Gene3D" id="1.10.10.10">
    <property type="entry name" value="Winged helix-like DNA-binding domain superfamily/Winged helix DNA-binding domain"/>
    <property type="match status" value="1"/>
</dbReference>
<gene>
    <name evidence="2" type="ORF">EV385_6409</name>
</gene>
<evidence type="ECO:0000313" key="2">
    <source>
        <dbReference type="EMBL" id="RZU54458.1"/>
    </source>
</evidence>
<reference evidence="2 3" key="1">
    <citation type="submission" date="2019-02" db="EMBL/GenBank/DDBJ databases">
        <title>Sequencing the genomes of 1000 actinobacteria strains.</title>
        <authorList>
            <person name="Klenk H.-P."/>
        </authorList>
    </citation>
    <scope>NUCLEOTIDE SEQUENCE [LARGE SCALE GENOMIC DNA]</scope>
    <source>
        <strain evidence="2 3">DSM 45162</strain>
    </source>
</reference>
<evidence type="ECO:0000259" key="1">
    <source>
        <dbReference type="Pfam" id="PF09860"/>
    </source>
</evidence>
<proteinExistence type="predicted"/>
<sequence>MRRAARSSYAGAMSVPAARAADVLAQLSSPTKLLALAELTRRGEQGATLAELSYALDLPLPKTGDACARLVALGLATGTGDGVYRARPEGLREAAAAVDRLQPIAPLLAGYPRLRPYFSHGRLTSMPPTLSDRTPLLGELLARFLDLDGLHDEDEINHRLAEVTDDVAGVRRMMVDTGWLERDRAGTTYGPGRALPVG</sequence>
<protein>
    <submittedName>
        <fullName evidence="2">Uncharacterized protein DUF2087</fullName>
    </submittedName>
</protein>
<dbReference type="SUPFAM" id="SSF46785">
    <property type="entry name" value="Winged helix' DNA-binding domain"/>
    <property type="match status" value="1"/>
</dbReference>
<organism evidence="2 3">
    <name type="scientific">Krasilnikovia cinnamomea</name>
    <dbReference type="NCBI Taxonomy" id="349313"/>
    <lineage>
        <taxon>Bacteria</taxon>
        <taxon>Bacillati</taxon>
        <taxon>Actinomycetota</taxon>
        <taxon>Actinomycetes</taxon>
        <taxon>Micromonosporales</taxon>
        <taxon>Micromonosporaceae</taxon>
        <taxon>Krasilnikovia</taxon>
    </lineage>
</organism>
<dbReference type="EMBL" id="SHKY01000001">
    <property type="protein sequence ID" value="RZU54458.1"/>
    <property type="molecule type" value="Genomic_DNA"/>
</dbReference>
<dbReference type="Pfam" id="PF09860">
    <property type="entry name" value="DUF2087"/>
    <property type="match status" value="1"/>
</dbReference>
<feature type="domain" description="DUF2087" evidence="1">
    <location>
        <begin position="122"/>
        <end position="189"/>
    </location>
</feature>
<name>A0A4Q7ZT99_9ACTN</name>